<evidence type="ECO:0000256" key="1">
    <source>
        <dbReference type="SAM" id="Phobius"/>
    </source>
</evidence>
<evidence type="ECO:0000313" key="2">
    <source>
        <dbReference type="EMBL" id="AHX02437.1"/>
    </source>
</evidence>
<organism evidence="2">
    <name type="scientific">Ceramothamnion japonicum</name>
    <name type="common">Red alga</name>
    <name type="synonym">Ceramium japonicum</name>
    <dbReference type="NCBI Taxonomy" id="218448"/>
    <lineage>
        <taxon>Eukaryota</taxon>
        <taxon>Rhodophyta</taxon>
        <taxon>Florideophyceae</taxon>
        <taxon>Rhodymeniophycidae</taxon>
        <taxon>Ceramiales</taxon>
        <taxon>Ceramiaceae</taxon>
        <taxon>Ceramothamnion</taxon>
    </lineage>
</organism>
<feature type="transmembrane region" description="Helical" evidence="1">
    <location>
        <begin position="52"/>
        <end position="71"/>
    </location>
</feature>
<proteinExistence type="predicted"/>
<reference evidence="2" key="1">
    <citation type="submission" date="2014-02" db="EMBL/GenBank/DDBJ databases">
        <title>Complete mitochondrion genomes reveal florideophycean red algal diversity.</title>
        <authorList>
            <person name="Yang E.C."/>
            <person name="Yoon H.S."/>
        </authorList>
    </citation>
    <scope>NUCLEOTIDE SEQUENCE</scope>
</reference>
<keyword evidence="2" id="KW-0496">Mitochondrion</keyword>
<dbReference type="EMBL" id="KJ398159">
    <property type="protein sequence ID" value="AHX02437.1"/>
    <property type="molecule type" value="Genomic_DNA"/>
</dbReference>
<geneLocation type="mitochondrion" evidence="2"/>
<gene>
    <name evidence="2" type="primary">nad3</name>
    <name evidence="2" type="ORF">Cjap.mt.31</name>
</gene>
<name>A0A0E3DBR5_CERJP</name>
<protein>
    <submittedName>
        <fullName evidence="2">NADH dehydrogenase subunit 3</fullName>
    </submittedName>
</protein>
<accession>A0A0E3DBR5</accession>
<keyword evidence="1" id="KW-0472">Membrane</keyword>
<dbReference type="AlphaFoldDB" id="A0A0E3DBR5"/>
<keyword evidence="1" id="KW-1133">Transmembrane helix</keyword>
<sequence length="77" mass="9793">MKVLFLEYNSIFFFFSFFFFLIFSYLFLIFFFNPSKIWPGKSKCVRMWFQSFWRRAFNIWYSILFSGYSIFDIRFRN</sequence>
<keyword evidence="1" id="KW-0812">Transmembrane</keyword>
<feature type="transmembrane region" description="Helical" evidence="1">
    <location>
        <begin position="12"/>
        <end position="32"/>
    </location>
</feature>